<gene>
    <name evidence="5" type="ORF">A2744_00710</name>
</gene>
<dbReference type="CDD" id="cd02440">
    <property type="entry name" value="AdoMet_MTases"/>
    <property type="match status" value="1"/>
</dbReference>
<dbReference type="EMBL" id="MHIE01000027">
    <property type="protein sequence ID" value="OGY45153.1"/>
    <property type="molecule type" value="Genomic_DNA"/>
</dbReference>
<dbReference type="SUPFAM" id="SSF53335">
    <property type="entry name" value="S-adenosyl-L-methionine-dependent methyltransferases"/>
    <property type="match status" value="1"/>
</dbReference>
<dbReference type="InterPro" id="IPR029063">
    <property type="entry name" value="SAM-dependent_MTases_sf"/>
</dbReference>
<dbReference type="Gene3D" id="3.40.50.150">
    <property type="entry name" value="Vaccinia Virus protein VP39"/>
    <property type="match status" value="1"/>
</dbReference>
<organism evidence="5 6">
    <name type="scientific">Candidatus Buchananbacteria bacterium RIFCSPHIGHO2_01_FULL_44_11</name>
    <dbReference type="NCBI Taxonomy" id="1797535"/>
    <lineage>
        <taxon>Bacteria</taxon>
        <taxon>Candidatus Buchananiibacteriota</taxon>
    </lineage>
</organism>
<proteinExistence type="predicted"/>
<evidence type="ECO:0008006" key="7">
    <source>
        <dbReference type="Google" id="ProtNLM"/>
    </source>
</evidence>
<dbReference type="Pfam" id="PF06325">
    <property type="entry name" value="PrmA"/>
    <property type="match status" value="1"/>
</dbReference>
<evidence type="ECO:0000256" key="2">
    <source>
        <dbReference type="ARBA" id="ARBA00022679"/>
    </source>
</evidence>
<sequence length="185" mass="20504">MLLTTLNIALGAAAAISVIISLTIGASAIALFFCRVPFVPTPRKRVAEILDLLALKQNDVFYDLGCGEGRFLIAAAKRGAKATGFEITPWAYLRGKLNLWLTKSPAEILYQNFYQADLSKADSVYCFLIDSVMPKVEEKLKKELKPGAKIVCYGFKLPTWPPIKIISTNPKNKKASKIYLYQKEA</sequence>
<dbReference type="GO" id="GO:0016279">
    <property type="term" value="F:protein-lysine N-methyltransferase activity"/>
    <property type="evidence" value="ECO:0007669"/>
    <property type="project" value="InterPro"/>
</dbReference>
<keyword evidence="2" id="KW-0808">Transferase</keyword>
<name>A0A1G1XYI8_9BACT</name>
<evidence type="ECO:0000313" key="6">
    <source>
        <dbReference type="Proteomes" id="UP000178240"/>
    </source>
</evidence>
<keyword evidence="4" id="KW-0812">Transmembrane</keyword>
<keyword evidence="4" id="KW-0472">Membrane</keyword>
<protein>
    <recommendedName>
        <fullName evidence="7">Methyltransferase domain-containing protein</fullName>
    </recommendedName>
</protein>
<dbReference type="STRING" id="1797535.A2744_00710"/>
<comment type="caution">
    <text evidence="5">The sequence shown here is derived from an EMBL/GenBank/DDBJ whole genome shotgun (WGS) entry which is preliminary data.</text>
</comment>
<dbReference type="PANTHER" id="PTHR13610:SF11">
    <property type="entry name" value="METHYLTRANSFERASE DOMAIN-CONTAINING PROTEIN"/>
    <property type="match status" value="1"/>
</dbReference>
<keyword evidence="4" id="KW-1133">Transmembrane helix</keyword>
<evidence type="ECO:0000256" key="4">
    <source>
        <dbReference type="SAM" id="Phobius"/>
    </source>
</evidence>
<dbReference type="AlphaFoldDB" id="A0A1G1XYI8"/>
<keyword evidence="1" id="KW-0489">Methyltransferase</keyword>
<evidence type="ECO:0000256" key="3">
    <source>
        <dbReference type="ARBA" id="ARBA00022691"/>
    </source>
</evidence>
<dbReference type="PANTHER" id="PTHR13610">
    <property type="entry name" value="METHYLTRANSFERASE DOMAIN-CONTAINING PROTEIN"/>
    <property type="match status" value="1"/>
</dbReference>
<dbReference type="Proteomes" id="UP000178240">
    <property type="component" value="Unassembled WGS sequence"/>
</dbReference>
<feature type="transmembrane region" description="Helical" evidence="4">
    <location>
        <begin position="6"/>
        <end position="34"/>
    </location>
</feature>
<reference evidence="5 6" key="1">
    <citation type="journal article" date="2016" name="Nat. Commun.">
        <title>Thousands of microbial genomes shed light on interconnected biogeochemical processes in an aquifer system.</title>
        <authorList>
            <person name="Anantharaman K."/>
            <person name="Brown C.T."/>
            <person name="Hug L.A."/>
            <person name="Sharon I."/>
            <person name="Castelle C.J."/>
            <person name="Probst A.J."/>
            <person name="Thomas B.C."/>
            <person name="Singh A."/>
            <person name="Wilkins M.J."/>
            <person name="Karaoz U."/>
            <person name="Brodie E.L."/>
            <person name="Williams K.H."/>
            <person name="Hubbard S.S."/>
            <person name="Banfield J.F."/>
        </authorList>
    </citation>
    <scope>NUCLEOTIDE SEQUENCE [LARGE SCALE GENOMIC DNA]</scope>
</reference>
<keyword evidence="3" id="KW-0949">S-adenosyl-L-methionine</keyword>
<evidence type="ECO:0000313" key="5">
    <source>
        <dbReference type="EMBL" id="OGY45153.1"/>
    </source>
</evidence>
<evidence type="ECO:0000256" key="1">
    <source>
        <dbReference type="ARBA" id="ARBA00022603"/>
    </source>
</evidence>
<accession>A0A1G1XYI8</accession>
<dbReference type="GO" id="GO:0032259">
    <property type="term" value="P:methylation"/>
    <property type="evidence" value="ECO:0007669"/>
    <property type="project" value="UniProtKB-KW"/>
</dbReference>
<dbReference type="InterPro" id="IPR026170">
    <property type="entry name" value="FAM173A/B"/>
</dbReference>